<dbReference type="AlphaFoldDB" id="A0A1R1LC61"/>
<organism evidence="1 2">
    <name type="scientific">Tersicoccus phoenicis</name>
    <dbReference type="NCBI Taxonomy" id="554083"/>
    <lineage>
        <taxon>Bacteria</taxon>
        <taxon>Bacillati</taxon>
        <taxon>Actinomycetota</taxon>
        <taxon>Actinomycetes</taxon>
        <taxon>Micrococcales</taxon>
        <taxon>Micrococcaceae</taxon>
        <taxon>Tersicoccus</taxon>
    </lineage>
</organism>
<protein>
    <submittedName>
        <fullName evidence="1">Uncharacterized protein</fullName>
    </submittedName>
</protein>
<evidence type="ECO:0000313" key="2">
    <source>
        <dbReference type="Proteomes" id="UP000187085"/>
    </source>
</evidence>
<comment type="caution">
    <text evidence="1">The sequence shown here is derived from an EMBL/GenBank/DDBJ whole genome shotgun (WGS) entry which is preliminary data.</text>
</comment>
<dbReference type="STRING" id="554083.BKD30_06555"/>
<gene>
    <name evidence="1" type="ORF">BKD30_06555</name>
</gene>
<dbReference type="Proteomes" id="UP000187085">
    <property type="component" value="Unassembled WGS sequence"/>
</dbReference>
<reference evidence="1 2" key="1">
    <citation type="submission" date="2016-12" db="EMBL/GenBank/DDBJ databases">
        <title>Draft genome of Tersicoccus phoenicis 1P05MA.</title>
        <authorList>
            <person name="Nakajima Y."/>
            <person name="Yoshizawa S."/>
            <person name="Nakamura K."/>
            <person name="Ogura Y."/>
            <person name="Hayashi T."/>
            <person name="Kogure K."/>
        </authorList>
    </citation>
    <scope>NUCLEOTIDE SEQUENCE [LARGE SCALE GENOMIC DNA]</scope>
    <source>
        <strain evidence="1 2">1p05MA</strain>
    </source>
</reference>
<dbReference type="EMBL" id="MRDE01000036">
    <property type="protein sequence ID" value="OMH25123.1"/>
    <property type="molecule type" value="Genomic_DNA"/>
</dbReference>
<evidence type="ECO:0000313" key="1">
    <source>
        <dbReference type="EMBL" id="OMH25123.1"/>
    </source>
</evidence>
<name>A0A1R1LC61_9MICC</name>
<accession>A0A1R1LC61</accession>
<sequence length="75" mass="7980">MVLPGSDDDAARLASKAHELREIVAAVNRCGEELAALIREVDAKGEGTPGWIAQETGLQRTQVQAALDGRSMFTS</sequence>
<keyword evidence="2" id="KW-1185">Reference proteome</keyword>
<proteinExistence type="predicted"/>